<dbReference type="Gene3D" id="1.10.3730.20">
    <property type="match status" value="1"/>
</dbReference>
<keyword evidence="9" id="KW-1185">Reference proteome</keyword>
<feature type="transmembrane region" description="Helical" evidence="6">
    <location>
        <begin position="235"/>
        <end position="254"/>
    </location>
</feature>
<dbReference type="HOGENOM" id="CLU_033863_9_1_0"/>
<keyword evidence="4 6" id="KW-1133">Transmembrane helix</keyword>
<feature type="transmembrane region" description="Helical" evidence="6">
    <location>
        <begin position="122"/>
        <end position="139"/>
    </location>
</feature>
<dbReference type="Proteomes" id="UP000000379">
    <property type="component" value="Chromosome"/>
</dbReference>
<proteinExistence type="inferred from homology"/>
<dbReference type="OrthoDB" id="6707571at2"/>
<protein>
    <recommendedName>
        <fullName evidence="7">EamA domain-containing protein</fullName>
    </recommendedName>
</protein>
<comment type="subcellular location">
    <subcellularLocation>
        <location evidence="1">Membrane</location>
        <topology evidence="1">Multi-pass membrane protein</topology>
    </subcellularLocation>
</comment>
<evidence type="ECO:0000256" key="2">
    <source>
        <dbReference type="ARBA" id="ARBA00007362"/>
    </source>
</evidence>
<dbReference type="STRING" id="649638.Trad_1751"/>
<dbReference type="SUPFAM" id="SSF103481">
    <property type="entry name" value="Multidrug resistance efflux transporter EmrE"/>
    <property type="match status" value="2"/>
</dbReference>
<dbReference type="KEGG" id="tra:Trad_1751"/>
<feature type="transmembrane region" description="Helical" evidence="6">
    <location>
        <begin position="260"/>
        <end position="278"/>
    </location>
</feature>
<dbReference type="PANTHER" id="PTHR32322:SF2">
    <property type="entry name" value="EAMA DOMAIN-CONTAINING PROTEIN"/>
    <property type="match status" value="1"/>
</dbReference>
<dbReference type="EMBL" id="CP002049">
    <property type="protein sequence ID" value="ADI14869.1"/>
    <property type="molecule type" value="Genomic_DNA"/>
</dbReference>
<feature type="transmembrane region" description="Helical" evidence="6">
    <location>
        <begin position="64"/>
        <end position="85"/>
    </location>
</feature>
<accession>D7CQ85</accession>
<dbReference type="InterPro" id="IPR000620">
    <property type="entry name" value="EamA_dom"/>
</dbReference>
<feature type="transmembrane region" description="Helical" evidence="6">
    <location>
        <begin position="204"/>
        <end position="223"/>
    </location>
</feature>
<dbReference type="InterPro" id="IPR050638">
    <property type="entry name" value="AA-Vitamin_Transporters"/>
</dbReference>
<feature type="domain" description="EamA" evidence="7">
    <location>
        <begin position="2"/>
        <end position="136"/>
    </location>
</feature>
<keyword evidence="5 6" id="KW-0472">Membrane</keyword>
<gene>
    <name evidence="8" type="ordered locus">Trad_1751</name>
</gene>
<keyword evidence="3 6" id="KW-0812">Transmembrane</keyword>
<dbReference type="eggNOG" id="COG0697">
    <property type="taxonomic scope" value="Bacteria"/>
</dbReference>
<evidence type="ECO:0000256" key="6">
    <source>
        <dbReference type="SAM" id="Phobius"/>
    </source>
</evidence>
<dbReference type="InterPro" id="IPR037185">
    <property type="entry name" value="EmrE-like"/>
</dbReference>
<dbReference type="Pfam" id="PF00892">
    <property type="entry name" value="EamA"/>
    <property type="match status" value="2"/>
</dbReference>
<sequence>MNGYLLVFAAAVLWGLIGVFSQGILDAGVGALEIAFWRAALAGALFAAHARLTGQLKLAGARDFGALAAFAGVGVTLFYAAYTLAVQTGGVSLASLLLYSAPAFVALAAWALLGEALTLSKLGLLALTLVGVALVSQGGGEGVRVGPASLFWGLVAALAYASYYIFGKWVLARYAPVTIYAVVLPIGALGLLPLVTFAPKTPSVWGLLLLLAAVSTYAAYGLYYTGLKRVEASRAVLVASVEPVVAALLAALLFGERLGAWGLLGGAAILGAAVLASLPARAARSPQPGDLA</sequence>
<dbReference type="PANTHER" id="PTHR32322">
    <property type="entry name" value="INNER MEMBRANE TRANSPORTER"/>
    <property type="match status" value="1"/>
</dbReference>
<evidence type="ECO:0000256" key="3">
    <source>
        <dbReference type="ARBA" id="ARBA00022692"/>
    </source>
</evidence>
<name>D7CQ85_TRURR</name>
<feature type="transmembrane region" description="Helical" evidence="6">
    <location>
        <begin position="91"/>
        <end position="113"/>
    </location>
</feature>
<dbReference type="RefSeq" id="WP_013178236.1">
    <property type="nucleotide sequence ID" value="NC_014221.1"/>
</dbReference>
<dbReference type="AlphaFoldDB" id="D7CQ85"/>
<evidence type="ECO:0000313" key="8">
    <source>
        <dbReference type="EMBL" id="ADI14869.1"/>
    </source>
</evidence>
<evidence type="ECO:0000256" key="5">
    <source>
        <dbReference type="ARBA" id="ARBA00023136"/>
    </source>
</evidence>
<evidence type="ECO:0000256" key="4">
    <source>
        <dbReference type="ARBA" id="ARBA00022989"/>
    </source>
</evidence>
<reference evidence="9" key="1">
    <citation type="submission" date="2010-05" db="EMBL/GenBank/DDBJ databases">
        <title>The complete genome of Truepera radiovictris DSM 17093.</title>
        <authorList>
            <consortium name="US DOE Joint Genome Institute (JGI-PGF)"/>
            <person name="Lucas S."/>
            <person name="Copeland A."/>
            <person name="Lapidus A."/>
            <person name="Glavina del Rio T."/>
            <person name="Dalin E."/>
            <person name="Tice H."/>
            <person name="Bruce D."/>
            <person name="Goodwin L."/>
            <person name="Pitluck S."/>
            <person name="Kyrpides N."/>
            <person name="Mavromatis K."/>
            <person name="Ovchinnikova G."/>
            <person name="Munk A.C."/>
            <person name="Detter J.C."/>
            <person name="Han C."/>
            <person name="Tapia R."/>
            <person name="Land M."/>
            <person name="Hauser L."/>
            <person name="Markowitz V."/>
            <person name="Cheng J.-F."/>
            <person name="Hugenholtz P."/>
            <person name="Woyke T."/>
            <person name="Wu D."/>
            <person name="Tindall B."/>
            <person name="Pomrenke H.G."/>
            <person name="Brambilla E."/>
            <person name="Klenk H.-P."/>
            <person name="Eisen J.A."/>
        </authorList>
    </citation>
    <scope>NUCLEOTIDE SEQUENCE [LARGE SCALE GENOMIC DNA]</scope>
    <source>
        <strain evidence="9">DSM 17093 / CIP 108686 / LMG 22925 / RQ-24</strain>
    </source>
</reference>
<evidence type="ECO:0000259" key="7">
    <source>
        <dbReference type="Pfam" id="PF00892"/>
    </source>
</evidence>
<dbReference type="GO" id="GO:0016020">
    <property type="term" value="C:membrane"/>
    <property type="evidence" value="ECO:0007669"/>
    <property type="project" value="UniProtKB-SubCell"/>
</dbReference>
<comment type="similarity">
    <text evidence="2">Belongs to the EamA transporter family.</text>
</comment>
<feature type="transmembrane region" description="Helical" evidence="6">
    <location>
        <begin position="145"/>
        <end position="166"/>
    </location>
</feature>
<feature type="transmembrane region" description="Helical" evidence="6">
    <location>
        <begin position="31"/>
        <end position="52"/>
    </location>
</feature>
<feature type="transmembrane region" description="Helical" evidence="6">
    <location>
        <begin position="178"/>
        <end position="198"/>
    </location>
</feature>
<feature type="domain" description="EamA" evidence="7">
    <location>
        <begin position="150"/>
        <end position="277"/>
    </location>
</feature>
<organism evidence="8 9">
    <name type="scientific">Truepera radiovictrix (strain DSM 17093 / CIP 108686 / LMG 22925 / RQ-24)</name>
    <dbReference type="NCBI Taxonomy" id="649638"/>
    <lineage>
        <taxon>Bacteria</taxon>
        <taxon>Thermotogati</taxon>
        <taxon>Deinococcota</taxon>
        <taxon>Deinococci</taxon>
        <taxon>Trueperales</taxon>
        <taxon>Trueperaceae</taxon>
        <taxon>Truepera</taxon>
    </lineage>
</organism>
<reference evidence="8 9" key="2">
    <citation type="journal article" date="2011" name="Stand. Genomic Sci.">
        <title>Complete genome sequence of Truepera radiovictrix type strain (RQ-24).</title>
        <authorList>
            <person name="Ivanova N."/>
            <person name="Rohde C."/>
            <person name="Munk C."/>
            <person name="Nolan M."/>
            <person name="Lucas S."/>
            <person name="Del Rio T.G."/>
            <person name="Tice H."/>
            <person name="Deshpande S."/>
            <person name="Cheng J.F."/>
            <person name="Tapia R."/>
            <person name="Han C."/>
            <person name="Goodwin L."/>
            <person name="Pitluck S."/>
            <person name="Liolios K."/>
            <person name="Mavromatis K."/>
            <person name="Mikhailova N."/>
            <person name="Pati A."/>
            <person name="Chen A."/>
            <person name="Palaniappan K."/>
            <person name="Land M."/>
            <person name="Hauser L."/>
            <person name="Chang Y.J."/>
            <person name="Jeffries C.D."/>
            <person name="Brambilla E."/>
            <person name="Rohde M."/>
            <person name="Goker M."/>
            <person name="Tindall B.J."/>
            <person name="Woyke T."/>
            <person name="Bristow J."/>
            <person name="Eisen J.A."/>
            <person name="Markowitz V."/>
            <person name="Hugenholtz P."/>
            <person name="Kyrpides N.C."/>
            <person name="Klenk H.P."/>
            <person name="Lapidus A."/>
        </authorList>
    </citation>
    <scope>NUCLEOTIDE SEQUENCE [LARGE SCALE GENOMIC DNA]</scope>
    <source>
        <strain evidence="9">DSM 17093 / CIP 108686 / LMG 22925 / RQ-24</strain>
    </source>
</reference>
<evidence type="ECO:0000313" key="9">
    <source>
        <dbReference type="Proteomes" id="UP000000379"/>
    </source>
</evidence>
<evidence type="ECO:0000256" key="1">
    <source>
        <dbReference type="ARBA" id="ARBA00004141"/>
    </source>
</evidence>